<dbReference type="Gene3D" id="3.40.50.300">
    <property type="entry name" value="P-loop containing nucleotide triphosphate hydrolases"/>
    <property type="match status" value="2"/>
</dbReference>
<dbReference type="RefSeq" id="YP_007673958.1">
    <property type="nucleotide sequence ID" value="NC_020845.1"/>
</dbReference>
<reference evidence="3 4" key="1">
    <citation type="submission" date="2010-11" db="EMBL/GenBank/DDBJ databases">
        <title>The Genome Sequence of Cyanophage MED4-213.</title>
        <authorList>
            <consortium name="The Broad Institute Genome Sequencing Platform"/>
            <person name="Henn M.R."/>
            <person name="Sullivan M.S."/>
            <person name="Osburne M.S."/>
            <person name="Levin J."/>
            <person name="Malboeuf C."/>
            <person name="Casali M."/>
            <person name="Russ C."/>
            <person name="Lennon N."/>
            <person name="Chapman S.B."/>
            <person name="Erlich R."/>
            <person name="Young S.K."/>
            <person name="Yandava C."/>
            <person name="Zeng Q."/>
            <person name="Alvarado L."/>
            <person name="Anderson S."/>
            <person name="Berlin A."/>
            <person name="Chen Z."/>
            <person name="Freedman E."/>
            <person name="Gellesch M."/>
            <person name="Goldberg J."/>
            <person name="Green L."/>
            <person name="Griggs A."/>
            <person name="Gujja S."/>
            <person name="Heilman E.R."/>
            <person name="Heiman D."/>
            <person name="Hollinger A."/>
            <person name="Howarth C."/>
            <person name="Larson L."/>
            <person name="Mehta T."/>
            <person name="Pearson M."/>
            <person name="Roberts A."/>
            <person name="Ryan E."/>
            <person name="Saif S."/>
            <person name="Shea T."/>
            <person name="Shenoy N."/>
            <person name="Sisk P."/>
            <person name="Stolte C."/>
            <person name="Sykes S."/>
            <person name="White J."/>
            <person name="Yu Q."/>
            <person name="Coleman M.L."/>
            <person name="Huang K.H."/>
            <person name="Weigele P.R."/>
            <person name="DeFrancesco A.S."/>
            <person name="Kern S.E."/>
            <person name="Thompson L.R."/>
            <person name="Fu R."/>
            <person name="Hombeck B."/>
            <person name="Chisholm S.W."/>
            <person name="Haas B."/>
            <person name="Nusbaum C."/>
            <person name="Birren B."/>
        </authorList>
    </citation>
    <scope>NUCLEOTIDE SEQUENCE [LARGE SCALE GENOMIC DNA]</scope>
    <source>
        <strain evidence="3">MED4-213</strain>
    </source>
</reference>
<dbReference type="PROSITE" id="PS51192">
    <property type="entry name" value="HELICASE_ATP_BIND_1"/>
    <property type="match status" value="1"/>
</dbReference>
<keyword evidence="3" id="KW-0547">Nucleotide-binding</keyword>
<name>M4QDR0_9CAUD</name>
<keyword evidence="3" id="KW-0378">Hydrolase</keyword>
<evidence type="ECO:0000259" key="2">
    <source>
        <dbReference type="PROSITE" id="PS51194"/>
    </source>
</evidence>
<dbReference type="GO" id="GO:0003677">
    <property type="term" value="F:DNA binding"/>
    <property type="evidence" value="ECO:0007669"/>
    <property type="project" value="InterPro"/>
</dbReference>
<dbReference type="Pfam" id="PF00271">
    <property type="entry name" value="Helicase_C"/>
    <property type="match status" value="1"/>
</dbReference>
<dbReference type="CDD" id="cd17926">
    <property type="entry name" value="DEXHc_RE"/>
    <property type="match status" value="1"/>
</dbReference>
<dbReference type="InterPro" id="IPR050742">
    <property type="entry name" value="Helicase_Restrict-Modif_Enz"/>
</dbReference>
<keyword evidence="3" id="KW-0347">Helicase</keyword>
<dbReference type="GO" id="GO:0004386">
    <property type="term" value="F:helicase activity"/>
    <property type="evidence" value="ECO:0007669"/>
    <property type="project" value="UniProtKB-KW"/>
</dbReference>
<accession>M4QDR0</accession>
<dbReference type="PANTHER" id="PTHR47396:SF1">
    <property type="entry name" value="ATP-DEPENDENT HELICASE IRC3-RELATED"/>
    <property type="match status" value="1"/>
</dbReference>
<dbReference type="GO" id="GO:0016787">
    <property type="term" value="F:hydrolase activity"/>
    <property type="evidence" value="ECO:0007669"/>
    <property type="project" value="InterPro"/>
</dbReference>
<organism evidence="3 4">
    <name type="scientific">Prochlorococcus phage MED4-213</name>
    <dbReference type="NCBI Taxonomy" id="889956"/>
    <lineage>
        <taxon>Viruses</taxon>
        <taxon>Duplodnaviria</taxon>
        <taxon>Heunggongvirae</taxon>
        <taxon>Uroviricota</taxon>
        <taxon>Caudoviricetes</taxon>
        <taxon>Eurybiavirus</taxon>
        <taxon>Eurybiavirus MED4213</taxon>
    </lineage>
</organism>
<dbReference type="InterPro" id="IPR014001">
    <property type="entry name" value="Helicase_ATP-bd"/>
</dbReference>
<protein>
    <submittedName>
        <fullName evidence="3">DNA helicase</fullName>
    </submittedName>
</protein>
<dbReference type="SMART" id="SM00490">
    <property type="entry name" value="HELICc"/>
    <property type="match status" value="1"/>
</dbReference>
<feature type="domain" description="Helicase C-terminal" evidence="2">
    <location>
        <begin position="329"/>
        <end position="478"/>
    </location>
</feature>
<dbReference type="SMART" id="SM00487">
    <property type="entry name" value="DEXDc"/>
    <property type="match status" value="1"/>
</dbReference>
<gene>
    <name evidence="3" type="ORF">CPMG_00214</name>
</gene>
<keyword evidence="4" id="KW-1185">Reference proteome</keyword>
<evidence type="ECO:0000313" key="3">
    <source>
        <dbReference type="EMBL" id="AGH26313.1"/>
    </source>
</evidence>
<dbReference type="InterPro" id="IPR049430">
    <property type="entry name" value="UvsW_N_sf"/>
</dbReference>
<proteinExistence type="predicted"/>
<keyword evidence="3" id="KW-0067">ATP-binding</keyword>
<sequence length="492" mass="56828">MKSNVVIQKKNEVYLTVQCEPHVSHELADKFTFEVPAAKFMSAYKKRYWDGKIKLFSPATGEIYVGLLPYIIAFCQERGYEVIHRNNEFYGLPSEMDEFVTPQGIGDYVKTLNLPHKVRDYQYKGIYEALRNKRKLLLSPTGSGKSLMIYALTRFWTAKNLKTLIVVPTTSLVEQMYQDFKEYGWNVKQYCHRVRGGIEPATDKDVTITTWQSVYKLPRQYFADFGAIIGDEAHLFKAKSLTSIMNKLYDCKYRVGFTGTLDGTETNRLVLEGVFGTVNKVTKTETLIRDGHLSEFQIKVLILKHKRKPFDTYQEEMDYLVEHEQRNKFIRNLVCDLSGNTLVLFNYVERHGMPLHELINKRVGDNRKVFLVHGGIDTEDRELARQIAETTTDSIIVASYGTFSTGINIRNLHNVVFASPSKSKIRNLQSIGRVLRKGEHKTKATLYDIADDMSKGRKNNYTLNHLVERVKIYNEENFDYEFIDVPIKESHG</sequence>
<dbReference type="SUPFAM" id="SSF52540">
    <property type="entry name" value="P-loop containing nucleoside triphosphate hydrolases"/>
    <property type="match status" value="2"/>
</dbReference>
<feature type="domain" description="Helicase ATP-binding" evidence="1">
    <location>
        <begin position="126"/>
        <end position="279"/>
    </location>
</feature>
<dbReference type="PANTHER" id="PTHR47396">
    <property type="entry name" value="TYPE I RESTRICTION ENZYME ECOKI R PROTEIN"/>
    <property type="match status" value="1"/>
</dbReference>
<dbReference type="KEGG" id="vg:15010483"/>
<dbReference type="Proteomes" id="UP000012039">
    <property type="component" value="Segment"/>
</dbReference>
<dbReference type="InterPro" id="IPR027417">
    <property type="entry name" value="P-loop_NTPase"/>
</dbReference>
<dbReference type="InterPro" id="IPR006935">
    <property type="entry name" value="Helicase/UvrB_N"/>
</dbReference>
<dbReference type="InterPro" id="IPR001650">
    <property type="entry name" value="Helicase_C-like"/>
</dbReference>
<dbReference type="InterPro" id="IPR049409">
    <property type="entry name" value="UvsW_N"/>
</dbReference>
<dbReference type="GeneID" id="15010483"/>
<dbReference type="GO" id="GO:0005524">
    <property type="term" value="F:ATP binding"/>
    <property type="evidence" value="ECO:0007669"/>
    <property type="project" value="InterPro"/>
</dbReference>
<dbReference type="EMBL" id="HQ634174">
    <property type="protein sequence ID" value="AGH26313.1"/>
    <property type="molecule type" value="Genomic_DNA"/>
</dbReference>
<evidence type="ECO:0000259" key="1">
    <source>
        <dbReference type="PROSITE" id="PS51192"/>
    </source>
</evidence>
<dbReference type="PROSITE" id="PS51194">
    <property type="entry name" value="HELICASE_CTER"/>
    <property type="match status" value="1"/>
</dbReference>
<dbReference type="Pfam" id="PF21241">
    <property type="entry name" value="UvsW_N"/>
    <property type="match status" value="1"/>
</dbReference>
<dbReference type="Gene3D" id="3.30.780.20">
    <property type="match status" value="1"/>
</dbReference>
<dbReference type="Pfam" id="PF04851">
    <property type="entry name" value="ResIII"/>
    <property type="match status" value="1"/>
</dbReference>
<evidence type="ECO:0000313" key="4">
    <source>
        <dbReference type="Proteomes" id="UP000012039"/>
    </source>
</evidence>